<dbReference type="Pfam" id="PF01850">
    <property type="entry name" value="PIN"/>
    <property type="match status" value="1"/>
</dbReference>
<dbReference type="InterPro" id="IPR002716">
    <property type="entry name" value="PIN_dom"/>
</dbReference>
<evidence type="ECO:0000256" key="2">
    <source>
        <dbReference type="ARBA" id="ARBA00022723"/>
    </source>
</evidence>
<evidence type="ECO:0000256" key="4">
    <source>
        <dbReference type="ARBA" id="ARBA00022842"/>
    </source>
</evidence>
<evidence type="ECO:0000259" key="5">
    <source>
        <dbReference type="Pfam" id="PF01850"/>
    </source>
</evidence>
<evidence type="ECO:0000256" key="3">
    <source>
        <dbReference type="ARBA" id="ARBA00022801"/>
    </source>
</evidence>
<keyword evidence="7" id="KW-1185">Reference proteome</keyword>
<gene>
    <name evidence="6" type="ORF">VIN30_00195</name>
</gene>
<accession>A0ABU6IEK4</accession>
<evidence type="ECO:0000313" key="7">
    <source>
        <dbReference type="Proteomes" id="UP001349994"/>
    </source>
</evidence>
<dbReference type="RefSeq" id="WP_338208295.1">
    <property type="nucleotide sequence ID" value="NZ_JAYMFF010000001.1"/>
</dbReference>
<evidence type="ECO:0000313" key="6">
    <source>
        <dbReference type="EMBL" id="MEC4174871.1"/>
    </source>
</evidence>
<name>A0ABU6IEK4_9ACTN</name>
<dbReference type="Gene3D" id="3.40.50.1010">
    <property type="entry name" value="5'-nuclease"/>
    <property type="match status" value="1"/>
</dbReference>
<dbReference type="InterPro" id="IPR029060">
    <property type="entry name" value="PIN-like_dom_sf"/>
</dbReference>
<sequence length="123" mass="13890">MSIFLDTNCLLRYLLADVEEQFETVRQHVEEGACTSPEFLAECVYVLGGSVYGFDRVDVSNTVTALLDDIACEHEQAMRYALELYRDNSLDFADCILAARSVIEGTPVLTFDKKLNRLIEKLT</sequence>
<comment type="caution">
    <text evidence="6">The sequence shown here is derived from an EMBL/GenBank/DDBJ whole genome shotgun (WGS) entry which is preliminary data.</text>
</comment>
<dbReference type="Proteomes" id="UP001349994">
    <property type="component" value="Unassembled WGS sequence"/>
</dbReference>
<protein>
    <submittedName>
        <fullName evidence="6">PIN domain-containing protein</fullName>
    </submittedName>
</protein>
<proteinExistence type="predicted"/>
<keyword evidence="3" id="KW-0378">Hydrolase</keyword>
<organism evidence="6 7">
    <name type="scientific">Adlercreutzia wanghongyangiae</name>
    <dbReference type="NCBI Taxonomy" id="3111451"/>
    <lineage>
        <taxon>Bacteria</taxon>
        <taxon>Bacillati</taxon>
        <taxon>Actinomycetota</taxon>
        <taxon>Coriobacteriia</taxon>
        <taxon>Eggerthellales</taxon>
        <taxon>Eggerthellaceae</taxon>
        <taxon>Adlercreutzia</taxon>
    </lineage>
</organism>
<dbReference type="EMBL" id="JAYMFF010000001">
    <property type="protein sequence ID" value="MEC4174871.1"/>
    <property type="molecule type" value="Genomic_DNA"/>
</dbReference>
<keyword evidence="2" id="KW-0479">Metal-binding</keyword>
<keyword evidence="1" id="KW-0540">Nuclease</keyword>
<feature type="domain" description="PIN" evidence="5">
    <location>
        <begin position="3"/>
        <end position="118"/>
    </location>
</feature>
<keyword evidence="4" id="KW-0460">Magnesium</keyword>
<evidence type="ECO:0000256" key="1">
    <source>
        <dbReference type="ARBA" id="ARBA00022722"/>
    </source>
</evidence>
<dbReference type="SUPFAM" id="SSF88723">
    <property type="entry name" value="PIN domain-like"/>
    <property type="match status" value="1"/>
</dbReference>
<reference evidence="6 7" key="1">
    <citation type="submission" date="2024-01" db="EMBL/GenBank/DDBJ databases">
        <title>novel species in genus Adlercreutzia.</title>
        <authorList>
            <person name="Liu X."/>
        </authorList>
    </citation>
    <scope>NUCLEOTIDE SEQUENCE [LARGE SCALE GENOMIC DNA]</scope>
    <source>
        <strain evidence="6 7">R7</strain>
    </source>
</reference>